<dbReference type="Proteomes" id="UP000307943">
    <property type="component" value="Unassembled WGS sequence"/>
</dbReference>
<gene>
    <name evidence="3" type="ORF">FE784_14270</name>
</gene>
<dbReference type="InterPro" id="IPR000683">
    <property type="entry name" value="Gfo/Idh/MocA-like_OxRdtase_N"/>
</dbReference>
<dbReference type="EMBL" id="VDCQ01000017">
    <property type="protein sequence ID" value="TNJ65584.1"/>
    <property type="molecule type" value="Genomic_DNA"/>
</dbReference>
<dbReference type="Gene3D" id="3.30.360.10">
    <property type="entry name" value="Dihydrodipicolinate Reductase, domain 2"/>
    <property type="match status" value="1"/>
</dbReference>
<evidence type="ECO:0000313" key="4">
    <source>
        <dbReference type="Proteomes" id="UP000307943"/>
    </source>
</evidence>
<organism evidence="3 4">
    <name type="scientific">Paenibacillus hemerocallicola</name>
    <dbReference type="NCBI Taxonomy" id="1172614"/>
    <lineage>
        <taxon>Bacteria</taxon>
        <taxon>Bacillati</taxon>
        <taxon>Bacillota</taxon>
        <taxon>Bacilli</taxon>
        <taxon>Bacillales</taxon>
        <taxon>Paenibacillaceae</taxon>
        <taxon>Paenibacillus</taxon>
    </lineage>
</organism>
<evidence type="ECO:0000259" key="2">
    <source>
        <dbReference type="Pfam" id="PF01408"/>
    </source>
</evidence>
<evidence type="ECO:0000313" key="3">
    <source>
        <dbReference type="EMBL" id="TNJ65584.1"/>
    </source>
</evidence>
<reference evidence="3 4" key="1">
    <citation type="submission" date="2019-05" db="EMBL/GenBank/DDBJ databases">
        <title>We sequenced the genome of Paenibacillus hemerocallicola KCTC 33185 for further insight into its adaptation and study the phylogeny of Paenibacillus.</title>
        <authorList>
            <person name="Narsing Rao M.P."/>
        </authorList>
    </citation>
    <scope>NUCLEOTIDE SEQUENCE [LARGE SCALE GENOMIC DNA]</scope>
    <source>
        <strain evidence="3 4">KCTC 33185</strain>
    </source>
</reference>
<dbReference type="GO" id="GO:0000166">
    <property type="term" value="F:nucleotide binding"/>
    <property type="evidence" value="ECO:0007669"/>
    <property type="project" value="InterPro"/>
</dbReference>
<accession>A0A5C4T920</accession>
<comment type="caution">
    <text evidence="3">The sequence shown here is derived from an EMBL/GenBank/DDBJ whole genome shotgun (WGS) entry which is preliminary data.</text>
</comment>
<evidence type="ECO:0000256" key="1">
    <source>
        <dbReference type="ARBA" id="ARBA00023002"/>
    </source>
</evidence>
<dbReference type="PANTHER" id="PTHR43818:SF11">
    <property type="entry name" value="BCDNA.GH03377"/>
    <property type="match status" value="1"/>
</dbReference>
<dbReference type="SUPFAM" id="SSF51735">
    <property type="entry name" value="NAD(P)-binding Rossmann-fold domains"/>
    <property type="match status" value="1"/>
</dbReference>
<keyword evidence="4" id="KW-1185">Reference proteome</keyword>
<feature type="domain" description="Gfo/Idh/MocA-like oxidoreductase N-terminal" evidence="2">
    <location>
        <begin position="4"/>
        <end position="120"/>
    </location>
</feature>
<sequence length="380" mass="42833">MKKLKIGIAGLGFGAEFIPIYQLHPHAELMAVCQRSAEKLGRIADHFGIPKRYSRYEDMLLDPDIDAIHINTPIPDHAEQSIAALRAGKHVACTVPMATSIEDCHRIVEAQQQSGKQYMMMETAVYTREFFYVKELLDQGKLGRIQFLRGAHQQEMAGWPGYWEGLPPMHYATHAVSPLLALACREADSVNCLGSGRIGTRLAEKYGSPFAVESALFRLRDSELAMEVTRSLFETSREYVESFNVYGDRMSFEWQQLEREAPVLFAGETGERVRIPDYADRLPKEIRKFTMQGVYDASENRHLSFTQGSGHGGSHPHLAHEFVMSIIEERRPFPDVYTSANWTSAGLCAHESAMNRGVTVQLPHFGTTGQIEERARCPIR</sequence>
<dbReference type="PANTHER" id="PTHR43818">
    <property type="entry name" value="BCDNA.GH03377"/>
    <property type="match status" value="1"/>
</dbReference>
<dbReference type="SUPFAM" id="SSF55347">
    <property type="entry name" value="Glyceraldehyde-3-phosphate dehydrogenase-like, C-terminal domain"/>
    <property type="match status" value="1"/>
</dbReference>
<dbReference type="Gene3D" id="3.40.50.720">
    <property type="entry name" value="NAD(P)-binding Rossmann-like Domain"/>
    <property type="match status" value="1"/>
</dbReference>
<dbReference type="Pfam" id="PF01408">
    <property type="entry name" value="GFO_IDH_MocA"/>
    <property type="match status" value="1"/>
</dbReference>
<proteinExistence type="predicted"/>
<dbReference type="InterPro" id="IPR036291">
    <property type="entry name" value="NAD(P)-bd_dom_sf"/>
</dbReference>
<dbReference type="AlphaFoldDB" id="A0A5C4T920"/>
<dbReference type="GO" id="GO:0016491">
    <property type="term" value="F:oxidoreductase activity"/>
    <property type="evidence" value="ECO:0007669"/>
    <property type="project" value="UniProtKB-KW"/>
</dbReference>
<keyword evidence="1" id="KW-0560">Oxidoreductase</keyword>
<dbReference type="InterPro" id="IPR050463">
    <property type="entry name" value="Gfo/Idh/MocA_oxidrdct_glycsds"/>
</dbReference>
<dbReference type="OrthoDB" id="9815825at2"/>
<protein>
    <submittedName>
        <fullName evidence="3">Gfo/Idh/MocA family oxidoreductase</fullName>
    </submittedName>
</protein>
<name>A0A5C4T920_9BACL</name>
<dbReference type="RefSeq" id="WP_139602877.1">
    <property type="nucleotide sequence ID" value="NZ_VDCQ01000017.1"/>
</dbReference>